<reference evidence="2" key="1">
    <citation type="submission" date="2018-11" db="EMBL/GenBank/DDBJ databases">
        <authorList>
            <consortium name="Genoscope - CEA"/>
            <person name="William W."/>
        </authorList>
    </citation>
    <scope>NUCLEOTIDE SEQUENCE</scope>
</reference>
<accession>A0A3P6A1D9</accession>
<evidence type="ECO:0000313" key="2">
    <source>
        <dbReference type="EMBL" id="VDC86222.1"/>
    </source>
</evidence>
<dbReference type="SUPFAM" id="SSF81383">
    <property type="entry name" value="F-box domain"/>
    <property type="match status" value="1"/>
</dbReference>
<feature type="domain" description="F-box" evidence="1">
    <location>
        <begin position="1"/>
        <end position="44"/>
    </location>
</feature>
<organism evidence="2">
    <name type="scientific">Brassica oleracea</name>
    <name type="common">Wild cabbage</name>
    <dbReference type="NCBI Taxonomy" id="3712"/>
    <lineage>
        <taxon>Eukaryota</taxon>
        <taxon>Viridiplantae</taxon>
        <taxon>Streptophyta</taxon>
        <taxon>Embryophyta</taxon>
        <taxon>Tracheophyta</taxon>
        <taxon>Spermatophyta</taxon>
        <taxon>Magnoliopsida</taxon>
        <taxon>eudicotyledons</taxon>
        <taxon>Gunneridae</taxon>
        <taxon>Pentapetalae</taxon>
        <taxon>rosids</taxon>
        <taxon>malvids</taxon>
        <taxon>Brassicales</taxon>
        <taxon>Brassicaceae</taxon>
        <taxon>Brassiceae</taxon>
        <taxon>Brassica</taxon>
    </lineage>
</organism>
<dbReference type="InterPro" id="IPR017451">
    <property type="entry name" value="F-box-assoc_interact_dom"/>
</dbReference>
<dbReference type="InterPro" id="IPR050233">
    <property type="entry name" value="A_thaliana_F-box"/>
</dbReference>
<dbReference type="EMBL" id="LR031872">
    <property type="protein sequence ID" value="VDC86222.1"/>
    <property type="molecule type" value="Genomic_DNA"/>
</dbReference>
<sequence length="511" mass="58057">MSDLPRDVEEEVLCRVPLTSLGLVRSTCRRWNMLSRCDHLFANKHLAHLAAEEAKKKDHPLVVTMMNYRVELMRLDLSNEDKVAVVNPEAKLAGLDQIDVREIFHCDGLFLCIPKEDHYRLLVWNPYWGRGQPRWIEHTHNHDLVDTHLFGRLDRYSYGLGYDSSSHYKILRFIDYPPNFVEFKIYDFNSDSWRILDLPPRPDNWNIKLGERGLSLKGNTYWFASEALNFDAICFLVCFDFTTETFSPPLPLPFEAFPDDTLILSSSSSSSSSVGGEYPPQLVVLFQSMDTLEMEIWISNTTEKPNAALSWNSKVFLSANIKQLIHPHYNFLRKSACFFIDQEKKVAVVFDKNARMGAATRDMAYIFVGGGVDDDGSSSFKQQGNAVFTRAPRLSIVIETRRDVPVQTQKATNLGVVDHHHAPPSSILDEDDAAFVCPNFYPNVNQPPQGSVTATGWSGSTWIVPANQQTTMMVGTSIRIRTRLVTTTRLEFPLASGYIEDEPQLDLSLHL</sequence>
<dbReference type="InterPro" id="IPR036047">
    <property type="entry name" value="F-box-like_dom_sf"/>
</dbReference>
<dbReference type="NCBIfam" id="TIGR01640">
    <property type="entry name" value="F_box_assoc_1"/>
    <property type="match status" value="1"/>
</dbReference>
<gene>
    <name evidence="2" type="ORF">BOLC3T13238H</name>
</gene>
<name>A0A3P6A1D9_BRAOL</name>
<dbReference type="InterPro" id="IPR006527">
    <property type="entry name" value="F-box-assoc_dom_typ1"/>
</dbReference>
<dbReference type="AlphaFoldDB" id="A0A3P6A1D9"/>
<dbReference type="Pfam" id="PF00646">
    <property type="entry name" value="F-box"/>
    <property type="match status" value="1"/>
</dbReference>
<evidence type="ECO:0000259" key="1">
    <source>
        <dbReference type="PROSITE" id="PS50181"/>
    </source>
</evidence>
<protein>
    <recommendedName>
        <fullName evidence="1">F-box domain-containing protein</fullName>
    </recommendedName>
</protein>
<dbReference type="PROSITE" id="PS50181">
    <property type="entry name" value="FBOX"/>
    <property type="match status" value="1"/>
</dbReference>
<dbReference type="PANTHER" id="PTHR47993:SF319">
    <property type="entry name" value="F-BOX DOMAIN-CONTAINING PROTEIN"/>
    <property type="match status" value="1"/>
</dbReference>
<dbReference type="InterPro" id="IPR001810">
    <property type="entry name" value="F-box_dom"/>
</dbReference>
<dbReference type="PANTHER" id="PTHR47993">
    <property type="entry name" value="OS09G0372900 PROTEIN-RELATED"/>
    <property type="match status" value="1"/>
</dbReference>
<dbReference type="Pfam" id="PF07734">
    <property type="entry name" value="FBA_1"/>
    <property type="match status" value="1"/>
</dbReference>
<proteinExistence type="predicted"/>